<reference evidence="1" key="1">
    <citation type="journal article" date="2012" name="PLoS ONE">
        <title>Gene sets for utilization of primary and secondary nutrition supplies in the distal gut of endangered iberian lynx.</title>
        <authorList>
            <person name="Alcaide M."/>
            <person name="Messina E."/>
            <person name="Richter M."/>
            <person name="Bargiela R."/>
            <person name="Peplies J."/>
            <person name="Huws S.A."/>
            <person name="Newbold C.J."/>
            <person name="Golyshin P.N."/>
            <person name="Simon M.A."/>
            <person name="Lopez G."/>
            <person name="Yakimov M.M."/>
            <person name="Ferrer M."/>
        </authorList>
    </citation>
    <scope>NUCLEOTIDE SEQUENCE</scope>
</reference>
<protein>
    <submittedName>
        <fullName evidence="1">Preprotein translocase subunit SecY</fullName>
    </submittedName>
</protein>
<dbReference type="InterPro" id="IPR023201">
    <property type="entry name" value="SecY_dom_sf"/>
</dbReference>
<feature type="non-terminal residue" evidence="1">
    <location>
        <position position="53"/>
    </location>
</feature>
<organism evidence="1">
    <name type="scientific">gut metagenome</name>
    <dbReference type="NCBI Taxonomy" id="749906"/>
    <lineage>
        <taxon>unclassified sequences</taxon>
        <taxon>metagenomes</taxon>
        <taxon>organismal metagenomes</taxon>
    </lineage>
</organism>
<comment type="caution">
    <text evidence="1">The sequence shown here is derived from an EMBL/GenBank/DDBJ whole genome shotgun (WGS) entry which is preliminary data.</text>
</comment>
<evidence type="ECO:0000313" key="1">
    <source>
        <dbReference type="EMBL" id="EJX04504.1"/>
    </source>
</evidence>
<dbReference type="EMBL" id="AMCI01001783">
    <property type="protein sequence ID" value="EJX04504.1"/>
    <property type="molecule type" value="Genomic_DNA"/>
</dbReference>
<accession>J9GCB3</accession>
<dbReference type="SUPFAM" id="SSF103491">
    <property type="entry name" value="Preprotein translocase SecY subunit"/>
    <property type="match status" value="1"/>
</dbReference>
<proteinExistence type="predicted"/>
<name>J9GCB3_9ZZZZ</name>
<dbReference type="Gene3D" id="1.10.3370.10">
    <property type="entry name" value="SecY subunit domain"/>
    <property type="match status" value="1"/>
</dbReference>
<gene>
    <name evidence="1" type="ORF">EVA_07386</name>
</gene>
<dbReference type="AlphaFoldDB" id="J9GCB3"/>
<sequence>MLHTFASMFKNKEIRKKILFTLAMLLIYRIGAAIPAPGVDSVALSNQISDNSI</sequence>